<proteinExistence type="predicted"/>
<reference evidence="1 2" key="1">
    <citation type="submission" date="2017-06" db="EMBL/GenBank/DDBJ databases">
        <title>Genome sequencing of cyanobaciteial culture collection at National Institute for Environmental Studies (NIES).</title>
        <authorList>
            <person name="Hirose Y."/>
            <person name="Shimura Y."/>
            <person name="Fujisawa T."/>
            <person name="Nakamura Y."/>
            <person name="Kawachi M."/>
        </authorList>
    </citation>
    <scope>NUCLEOTIDE SEQUENCE [LARGE SCALE GENOMIC DNA]</scope>
    <source>
        <strain evidence="1 2">NIES-806</strain>
    </source>
</reference>
<dbReference type="EMBL" id="AP018316">
    <property type="protein sequence ID" value="BAZ84475.1"/>
    <property type="molecule type" value="Genomic_DNA"/>
</dbReference>
<protein>
    <submittedName>
        <fullName evidence="1">Uncharacterized protein</fullName>
    </submittedName>
</protein>
<evidence type="ECO:0000313" key="2">
    <source>
        <dbReference type="Proteomes" id="UP000218702"/>
    </source>
</evidence>
<organism evidence="1 2">
    <name type="scientific">Dolichospermum compactum NIES-806</name>
    <dbReference type="NCBI Taxonomy" id="1973481"/>
    <lineage>
        <taxon>Bacteria</taxon>
        <taxon>Bacillati</taxon>
        <taxon>Cyanobacteriota</taxon>
        <taxon>Cyanophyceae</taxon>
        <taxon>Nostocales</taxon>
        <taxon>Aphanizomenonaceae</taxon>
        <taxon>Dolichospermum</taxon>
        <taxon>Dolichospermum compactum</taxon>
    </lineage>
</organism>
<accession>A0A1Z4UZH8</accession>
<dbReference type="OrthoDB" id="488877at2"/>
<dbReference type="Proteomes" id="UP000218702">
    <property type="component" value="Chromosome"/>
</dbReference>
<sequence>MNHQTTFQEIASQVQLFQSIEQKETFIFVLGALTSRLISLHKAAEIMEMDTEIFLKVLELMGIDFSYLTFEDIAIEKNW</sequence>
<dbReference type="KEGG" id="dcm:NIES806_06610"/>
<gene>
    <name evidence="1" type="ORF">NIES806_06610</name>
</gene>
<name>A0A1Z4UZH8_9CYAN</name>
<keyword evidence="2" id="KW-1185">Reference proteome</keyword>
<evidence type="ECO:0000313" key="1">
    <source>
        <dbReference type="EMBL" id="BAZ84475.1"/>
    </source>
</evidence>
<dbReference type="RefSeq" id="WP_096663956.1">
    <property type="nucleotide sequence ID" value="NZ_AP018316.1"/>
</dbReference>
<dbReference type="AlphaFoldDB" id="A0A1Z4UZH8"/>